<dbReference type="GO" id="GO:0016998">
    <property type="term" value="P:cell wall macromolecule catabolic process"/>
    <property type="evidence" value="ECO:0007669"/>
    <property type="project" value="InterPro"/>
</dbReference>
<name>A0A6G1U428_9BACT</name>
<protein>
    <submittedName>
        <fullName evidence="4">Glycosyl hydrolase family 25</fullName>
    </submittedName>
</protein>
<dbReference type="Gene3D" id="3.20.20.80">
    <property type="entry name" value="Glycosidases"/>
    <property type="match status" value="1"/>
</dbReference>
<dbReference type="SUPFAM" id="SSF51445">
    <property type="entry name" value="(Trans)glycosidases"/>
    <property type="match status" value="1"/>
</dbReference>
<dbReference type="AlphaFoldDB" id="A0A6G1U428"/>
<dbReference type="EMBL" id="VZCB01000101">
    <property type="protein sequence ID" value="MQN82314.1"/>
    <property type="molecule type" value="Genomic_DNA"/>
</dbReference>
<comment type="similarity">
    <text evidence="1">Belongs to the glycosyl hydrolase 25 family.</text>
</comment>
<sequence>MLDSLKQIRKKGHVKLVRCISYKAFFRQADGKWTSESCELLKAMDGRNTAGLHLFQLTSETTPDGVAALSPRLASSLAKTHGTTLRRSINYKLKPDSLGYYKGSFDSLYQANGYGRWQAYDGTYYEGEWQNGVRQGWGFSIAPRKPLRVGEWKNDRYKGERLVYTSERIYGIDISKYQHGKGRKKYPIYWDRLRITHLGRLSKKTVSGAVNFPIRYIYIKSTEGASLLNPYYRKDYLAAKAHGFKVGSYHFFSTISPAAQQAHYFLKHSYIRKGDFPPVLDVEPLPSQIRKMGGVGVLFSRVRTWLRIVERATGTKPILYISQIFVNRYLSMAPDLKHNYLVWIARYGEYKPDIHLVYWQLCPDGRVAGIRGEVDINVFNGYKDAFMKFSQNETVK</sequence>
<keyword evidence="3" id="KW-0326">Glycosidase</keyword>
<dbReference type="OrthoDB" id="1082528at2"/>
<dbReference type="PANTHER" id="PTHR34135">
    <property type="entry name" value="LYSOZYME"/>
    <property type="match status" value="1"/>
</dbReference>
<dbReference type="GO" id="GO:0003796">
    <property type="term" value="F:lysozyme activity"/>
    <property type="evidence" value="ECO:0007669"/>
    <property type="project" value="InterPro"/>
</dbReference>
<dbReference type="Proteomes" id="UP000480425">
    <property type="component" value="Unassembled WGS sequence"/>
</dbReference>
<dbReference type="PROSITE" id="PS51904">
    <property type="entry name" value="GLYCOSYL_HYDROL_F25_2"/>
    <property type="match status" value="1"/>
</dbReference>
<dbReference type="InterPro" id="IPR018077">
    <property type="entry name" value="Glyco_hydro_fam25_subgr"/>
</dbReference>
<dbReference type="SMART" id="SM00641">
    <property type="entry name" value="Glyco_25"/>
    <property type="match status" value="1"/>
</dbReference>
<keyword evidence="2 4" id="KW-0378">Hydrolase</keyword>
<comment type="caution">
    <text evidence="4">The sequence shown here is derived from an EMBL/GenBank/DDBJ whole genome shotgun (WGS) entry which is preliminary data.</text>
</comment>
<dbReference type="InterPro" id="IPR017853">
    <property type="entry name" value="GH"/>
</dbReference>
<reference evidence="4 5" key="1">
    <citation type="submission" date="2019-09" db="EMBL/GenBank/DDBJ databases">
        <title>Distinct polysaccharide growth profiles of human intestinal Prevotella copri isolates.</title>
        <authorList>
            <person name="Fehlner-Peach H."/>
            <person name="Magnabosco C."/>
            <person name="Raghavan V."/>
            <person name="Scher J.U."/>
            <person name="Tett A."/>
            <person name="Cox L.M."/>
            <person name="Gottsegen C."/>
            <person name="Watters A."/>
            <person name="Wiltshire- Gordon J.D."/>
            <person name="Segata N."/>
            <person name="Bonneau R."/>
            <person name="Littman D.R."/>
        </authorList>
    </citation>
    <scope>NUCLEOTIDE SEQUENCE [LARGE SCALE GENOMIC DNA]</scope>
    <source>
        <strain evidence="5">iA622</strain>
    </source>
</reference>
<evidence type="ECO:0000256" key="2">
    <source>
        <dbReference type="ARBA" id="ARBA00022801"/>
    </source>
</evidence>
<accession>A0A6G1U428</accession>
<organism evidence="4 5">
    <name type="scientific">Segatella copri</name>
    <dbReference type="NCBI Taxonomy" id="165179"/>
    <lineage>
        <taxon>Bacteria</taxon>
        <taxon>Pseudomonadati</taxon>
        <taxon>Bacteroidota</taxon>
        <taxon>Bacteroidia</taxon>
        <taxon>Bacteroidales</taxon>
        <taxon>Prevotellaceae</taxon>
        <taxon>Segatella</taxon>
    </lineage>
</organism>
<evidence type="ECO:0000256" key="1">
    <source>
        <dbReference type="ARBA" id="ARBA00010646"/>
    </source>
</evidence>
<dbReference type="GO" id="GO:0016052">
    <property type="term" value="P:carbohydrate catabolic process"/>
    <property type="evidence" value="ECO:0007669"/>
    <property type="project" value="TreeGrafter"/>
</dbReference>
<dbReference type="SUPFAM" id="SSF82185">
    <property type="entry name" value="Histone H3 K4-specific methyltransferase SET7/9 N-terminal domain"/>
    <property type="match status" value="1"/>
</dbReference>
<proteinExistence type="inferred from homology"/>
<dbReference type="Pfam" id="PF01183">
    <property type="entry name" value="Glyco_hydro_25"/>
    <property type="match status" value="1"/>
</dbReference>
<evidence type="ECO:0000313" key="4">
    <source>
        <dbReference type="EMBL" id="MQN82314.1"/>
    </source>
</evidence>
<gene>
    <name evidence="4" type="ORF">F7D73_15490</name>
</gene>
<dbReference type="InterPro" id="IPR002053">
    <property type="entry name" value="Glyco_hydro_25"/>
</dbReference>
<dbReference type="GO" id="GO:0009253">
    <property type="term" value="P:peptidoglycan catabolic process"/>
    <property type="evidence" value="ECO:0007669"/>
    <property type="project" value="InterPro"/>
</dbReference>
<evidence type="ECO:0000256" key="3">
    <source>
        <dbReference type="ARBA" id="ARBA00023295"/>
    </source>
</evidence>
<dbReference type="PANTHER" id="PTHR34135:SF2">
    <property type="entry name" value="LYSOZYME"/>
    <property type="match status" value="1"/>
</dbReference>
<evidence type="ECO:0000313" key="5">
    <source>
        <dbReference type="Proteomes" id="UP000480425"/>
    </source>
</evidence>